<dbReference type="EMBL" id="HBUE01218869">
    <property type="protein sequence ID" value="CAG6538595.1"/>
    <property type="molecule type" value="Transcribed_RNA"/>
</dbReference>
<protein>
    <submittedName>
        <fullName evidence="1">(northern house mosquito) hypothetical protein</fullName>
    </submittedName>
</protein>
<evidence type="ECO:0000313" key="1">
    <source>
        <dbReference type="EMBL" id="CAG6590610.1"/>
    </source>
</evidence>
<dbReference type="EMBL" id="HBUE01325436">
    <property type="protein sequence ID" value="CAG6590610.1"/>
    <property type="molecule type" value="Transcribed_RNA"/>
</dbReference>
<reference evidence="1" key="1">
    <citation type="submission" date="2021-05" db="EMBL/GenBank/DDBJ databases">
        <authorList>
            <person name="Alioto T."/>
            <person name="Alioto T."/>
            <person name="Gomez Garrido J."/>
        </authorList>
    </citation>
    <scope>NUCLEOTIDE SEQUENCE</scope>
</reference>
<accession>A0A8D8KH33</accession>
<name>A0A8D8KH33_CULPI</name>
<sequence length="120" mass="13149">MFLNCGMLCNGCATGGDDALRAALLQRGRIVDDDHPPDALVGVRDRPLGILLHDNTGTVRQLQVWHRRIRHGVVDVGADLDDRLGAGIVREAPRVVKAGRWIRLCRTHFASALLSFDTTS</sequence>
<organism evidence="1">
    <name type="scientific">Culex pipiens</name>
    <name type="common">House mosquito</name>
    <dbReference type="NCBI Taxonomy" id="7175"/>
    <lineage>
        <taxon>Eukaryota</taxon>
        <taxon>Metazoa</taxon>
        <taxon>Ecdysozoa</taxon>
        <taxon>Arthropoda</taxon>
        <taxon>Hexapoda</taxon>
        <taxon>Insecta</taxon>
        <taxon>Pterygota</taxon>
        <taxon>Neoptera</taxon>
        <taxon>Endopterygota</taxon>
        <taxon>Diptera</taxon>
        <taxon>Nematocera</taxon>
        <taxon>Culicoidea</taxon>
        <taxon>Culicidae</taxon>
        <taxon>Culicinae</taxon>
        <taxon>Culicini</taxon>
        <taxon>Culex</taxon>
        <taxon>Culex</taxon>
    </lineage>
</organism>
<proteinExistence type="predicted"/>
<dbReference type="AlphaFoldDB" id="A0A8D8KH33"/>